<sequence>MGTLSYGKKQRYEFDDRTLEHLRVVITARLRKRESFFLTWTPCDGRSSPVSLWITPSVPIVFHSSSRERIVLSRRWVEQLMRASYSEHGLVLMPEPGPDRSALPQGAEESGRGQA</sequence>
<comment type="caution">
    <text evidence="3">The sequence shown here is derived from an EMBL/GenBank/DDBJ whole genome shotgun (WGS) entry which is preliminary data.</text>
</comment>
<feature type="domain" description="DUF7882" evidence="2">
    <location>
        <begin position="1"/>
        <end position="95"/>
    </location>
</feature>
<feature type="region of interest" description="Disordered" evidence="1">
    <location>
        <begin position="91"/>
        <end position="115"/>
    </location>
</feature>
<evidence type="ECO:0000256" key="1">
    <source>
        <dbReference type="SAM" id="MobiDB-lite"/>
    </source>
</evidence>
<evidence type="ECO:0000313" key="3">
    <source>
        <dbReference type="EMBL" id="MBO1805528.1"/>
    </source>
</evidence>
<protein>
    <recommendedName>
        <fullName evidence="2">DUF7882 domain-containing protein</fullName>
    </recommendedName>
</protein>
<dbReference type="InterPro" id="IPR057204">
    <property type="entry name" value="DUF7882"/>
</dbReference>
<dbReference type="RefSeq" id="WP_208045997.1">
    <property type="nucleotide sequence ID" value="NZ_JAGDYL010000014.1"/>
</dbReference>
<dbReference type="AlphaFoldDB" id="A0A939LZ00"/>
<evidence type="ECO:0000313" key="4">
    <source>
        <dbReference type="Proteomes" id="UP000664398"/>
    </source>
</evidence>
<dbReference type="EMBL" id="JAGDYL010000014">
    <property type="protein sequence ID" value="MBO1805528.1"/>
    <property type="molecule type" value="Genomic_DNA"/>
</dbReference>
<organism evidence="3 4">
    <name type="scientific">Leucobacter ruminantium</name>
    <dbReference type="NCBI Taxonomy" id="1289170"/>
    <lineage>
        <taxon>Bacteria</taxon>
        <taxon>Bacillati</taxon>
        <taxon>Actinomycetota</taxon>
        <taxon>Actinomycetes</taxon>
        <taxon>Micrococcales</taxon>
        <taxon>Microbacteriaceae</taxon>
        <taxon>Leucobacter</taxon>
    </lineage>
</organism>
<dbReference type="Proteomes" id="UP000664398">
    <property type="component" value="Unassembled WGS sequence"/>
</dbReference>
<gene>
    <name evidence="3" type="ORF">J4H91_09380</name>
</gene>
<proteinExistence type="predicted"/>
<accession>A0A939LZ00</accession>
<reference evidence="3" key="1">
    <citation type="submission" date="2021-03" db="EMBL/GenBank/DDBJ databases">
        <title>Leucobacter chromiisoli sp. nov., isolated from chromium-containing soil of chemical plant.</title>
        <authorList>
            <person name="Xu Z."/>
        </authorList>
    </citation>
    <scope>NUCLEOTIDE SEQUENCE</scope>
    <source>
        <strain evidence="3">A2</strain>
    </source>
</reference>
<evidence type="ECO:0000259" key="2">
    <source>
        <dbReference type="Pfam" id="PF25355"/>
    </source>
</evidence>
<keyword evidence="4" id="KW-1185">Reference proteome</keyword>
<name>A0A939LZ00_9MICO</name>
<dbReference type="Pfam" id="PF25355">
    <property type="entry name" value="DUF7882"/>
    <property type="match status" value="1"/>
</dbReference>